<accession>A0A836L0E4</accession>
<dbReference type="KEGG" id="phet:94287311"/>
<keyword evidence="3" id="KW-1185">Reference proteome</keyword>
<feature type="compositionally biased region" description="Polar residues" evidence="1">
    <location>
        <begin position="539"/>
        <end position="556"/>
    </location>
</feature>
<gene>
    <name evidence="2" type="ORF">JKF63_01186</name>
</gene>
<evidence type="ECO:0000313" key="3">
    <source>
        <dbReference type="Proteomes" id="UP000674318"/>
    </source>
</evidence>
<evidence type="ECO:0000256" key="1">
    <source>
        <dbReference type="SAM" id="MobiDB-lite"/>
    </source>
</evidence>
<protein>
    <submittedName>
        <fullName evidence="2">Uncharacterized protein</fullName>
    </submittedName>
</protein>
<dbReference type="EMBL" id="JAFJZO010000035">
    <property type="protein sequence ID" value="KAG5492607.1"/>
    <property type="molecule type" value="Genomic_DNA"/>
</dbReference>
<dbReference type="AlphaFoldDB" id="A0A836L0E4"/>
<sequence length="622" mass="66844">MAECTVYSPCGRYVIRFSSDAAQPLLRLTVTENSKRPIKGESVAADDSNSCKTLATPSAATAPLTSSSALHPLRLVASLTETDVLALTTSAGVRKSFSNFSQMLYDALIGRSPCVHFFVETVAEMKERIQQDVQRQVTSTKIAPGAEARPPCGKHAGDLQVSLSALDPLTVSGANMRTNTGKGRVCTAVGDTVIELDEDVASEVLEQRFFTLDYDVDFTRAIFPIPLLSGVADGASAEAASVATCAWKDTTDTSPATLTEATSEPFVGRSSLSTAAPIPASEAELLRNELLLARDRLSRLGSENARLRRENEALVRLSRQKMHEMQRLCGDFQHQVQLAADAERLRAKNTELRAQLQEALENQQKTQRSLDRARSQGRRLYSADTANGCGGRAPRAASGHRSSENPYLRSLSRESRDGAGASSSRFLHGRQRSECSATFRAGATRRGRSLMSPAPAPAVLRGSRAQRASSLSSTSGHRSTRFDTPPPPPSSDPAAPFAAVSLRHRSGSRSAAREGDGDSPAPHGRTGGRLDRARKPSRRCSSGSAPNGSRASSTHSLPRRGRSLWADGSSYPSPFGSVTSSRSSSANHERLYRTATASSRMHQTPKMHTLDSATAPRRCVFH</sequence>
<dbReference type="OrthoDB" id="278352at2759"/>
<evidence type="ECO:0000313" key="2">
    <source>
        <dbReference type="EMBL" id="KAG5492607.1"/>
    </source>
</evidence>
<dbReference type="GeneID" id="94287311"/>
<dbReference type="RefSeq" id="XP_067753391.1">
    <property type="nucleotide sequence ID" value="XM_067897234.1"/>
</dbReference>
<name>A0A836L0E4_9TRYP</name>
<feature type="region of interest" description="Disordered" evidence="1">
    <location>
        <begin position="359"/>
        <end position="622"/>
    </location>
</feature>
<reference evidence="2 3" key="1">
    <citation type="submission" date="2021-02" db="EMBL/GenBank/DDBJ databases">
        <title>Porcisia hertigi Genome sequencing and assembly.</title>
        <authorList>
            <person name="Almutairi H."/>
            <person name="Gatherer D."/>
        </authorList>
    </citation>
    <scope>NUCLEOTIDE SEQUENCE [LARGE SCALE GENOMIC DNA]</scope>
    <source>
        <strain evidence="2 3">C119</strain>
    </source>
</reference>
<feature type="compositionally biased region" description="Polar residues" evidence="1">
    <location>
        <begin position="570"/>
        <end position="586"/>
    </location>
</feature>
<comment type="caution">
    <text evidence="2">The sequence shown here is derived from an EMBL/GenBank/DDBJ whole genome shotgun (WGS) entry which is preliminary data.</text>
</comment>
<dbReference type="Proteomes" id="UP000674318">
    <property type="component" value="Chromosome 35"/>
</dbReference>
<proteinExistence type="predicted"/>
<organism evidence="2 3">
    <name type="scientific">Porcisia hertigi</name>
    <dbReference type="NCBI Taxonomy" id="2761500"/>
    <lineage>
        <taxon>Eukaryota</taxon>
        <taxon>Discoba</taxon>
        <taxon>Euglenozoa</taxon>
        <taxon>Kinetoplastea</taxon>
        <taxon>Metakinetoplastina</taxon>
        <taxon>Trypanosomatida</taxon>
        <taxon>Trypanosomatidae</taxon>
        <taxon>Leishmaniinae</taxon>
        <taxon>Porcisia</taxon>
    </lineage>
</organism>